<keyword evidence="7" id="KW-1185">Reference proteome</keyword>
<protein>
    <submittedName>
        <fullName evidence="6">Lytic polysaccharide monooxygenase</fullName>
    </submittedName>
</protein>
<feature type="compositionally biased region" description="Pro residues" evidence="3">
    <location>
        <begin position="177"/>
        <end position="200"/>
    </location>
</feature>
<evidence type="ECO:0000313" key="7">
    <source>
        <dbReference type="Proteomes" id="UP001589867"/>
    </source>
</evidence>
<feature type="chain" id="PRO_5046123154" evidence="4">
    <location>
        <begin position="32"/>
        <end position="247"/>
    </location>
</feature>
<feature type="domain" description="Chitin-binding type-3" evidence="5">
    <location>
        <begin position="201"/>
        <end position="247"/>
    </location>
</feature>
<keyword evidence="6" id="KW-0503">Monooxygenase</keyword>
<dbReference type="InterPro" id="IPR004302">
    <property type="entry name" value="Cellulose/chitin-bd_N"/>
</dbReference>
<keyword evidence="2" id="KW-0378">Hydrolase</keyword>
<evidence type="ECO:0000256" key="4">
    <source>
        <dbReference type="SAM" id="SignalP"/>
    </source>
</evidence>
<dbReference type="PANTHER" id="PTHR34823">
    <property type="entry name" value="GLCNAC-BINDING PROTEIN A"/>
    <property type="match status" value="1"/>
</dbReference>
<comment type="caution">
    <text evidence="6">The sequence shown here is derived from an EMBL/GenBank/DDBJ whole genome shotgun (WGS) entry which is preliminary data.</text>
</comment>
<name>A0ABV6MFY8_9ACTN</name>
<dbReference type="InterPro" id="IPR003610">
    <property type="entry name" value="CBM5/12"/>
</dbReference>
<evidence type="ECO:0000256" key="3">
    <source>
        <dbReference type="SAM" id="MobiDB-lite"/>
    </source>
</evidence>
<dbReference type="Gene3D" id="2.70.50.50">
    <property type="entry name" value="chitin-binding protein cbp21"/>
    <property type="match status" value="1"/>
</dbReference>
<dbReference type="SUPFAM" id="SSF81296">
    <property type="entry name" value="E set domains"/>
    <property type="match status" value="1"/>
</dbReference>
<evidence type="ECO:0000313" key="6">
    <source>
        <dbReference type="EMBL" id="MFC0533651.1"/>
    </source>
</evidence>
<proteinExistence type="predicted"/>
<dbReference type="InterPro" id="IPR036573">
    <property type="entry name" value="CBM_sf_5/12"/>
</dbReference>
<dbReference type="Gene3D" id="2.10.10.20">
    <property type="entry name" value="Carbohydrate-binding module superfamily 5/12"/>
    <property type="match status" value="1"/>
</dbReference>
<dbReference type="RefSeq" id="WP_377261535.1">
    <property type="nucleotide sequence ID" value="NZ_JBHLUH010000089.1"/>
</dbReference>
<dbReference type="EMBL" id="JBHLUH010000089">
    <property type="protein sequence ID" value="MFC0533651.1"/>
    <property type="molecule type" value="Genomic_DNA"/>
</dbReference>
<dbReference type="Pfam" id="PF02839">
    <property type="entry name" value="CBM_5_12"/>
    <property type="match status" value="1"/>
</dbReference>
<dbReference type="CDD" id="cd21177">
    <property type="entry name" value="LPMO_AA10"/>
    <property type="match status" value="1"/>
</dbReference>
<dbReference type="InterPro" id="IPR051024">
    <property type="entry name" value="GlcNAc_Chitin_IntDeg"/>
</dbReference>
<evidence type="ECO:0000256" key="2">
    <source>
        <dbReference type="ARBA" id="ARBA00022801"/>
    </source>
</evidence>
<feature type="signal peptide" evidence="4">
    <location>
        <begin position="1"/>
        <end position="31"/>
    </location>
</feature>
<accession>A0ABV6MFY8</accession>
<dbReference type="SUPFAM" id="SSF51055">
    <property type="entry name" value="Carbohydrate binding domain"/>
    <property type="match status" value="1"/>
</dbReference>
<evidence type="ECO:0000259" key="5">
    <source>
        <dbReference type="SMART" id="SM00495"/>
    </source>
</evidence>
<dbReference type="InterPro" id="IPR014756">
    <property type="entry name" value="Ig_E-set"/>
</dbReference>
<dbReference type="PANTHER" id="PTHR34823:SF1">
    <property type="entry name" value="CHITIN-BINDING TYPE-4 DOMAIN-CONTAINING PROTEIN"/>
    <property type="match status" value="1"/>
</dbReference>
<keyword evidence="6" id="KW-0560">Oxidoreductase</keyword>
<evidence type="ECO:0000256" key="1">
    <source>
        <dbReference type="ARBA" id="ARBA00022729"/>
    </source>
</evidence>
<dbReference type="GO" id="GO:0004497">
    <property type="term" value="F:monooxygenase activity"/>
    <property type="evidence" value="ECO:0007669"/>
    <property type="project" value="UniProtKB-KW"/>
</dbReference>
<gene>
    <name evidence="6" type="ORF">ACFFIA_39195</name>
</gene>
<feature type="region of interest" description="Disordered" evidence="3">
    <location>
        <begin position="173"/>
        <end position="205"/>
    </location>
</feature>
<reference evidence="6 7" key="1">
    <citation type="submission" date="2024-09" db="EMBL/GenBank/DDBJ databases">
        <authorList>
            <person name="Sun Q."/>
            <person name="Mori K."/>
        </authorList>
    </citation>
    <scope>NUCLEOTIDE SEQUENCE [LARGE SCALE GENOMIC DNA]</scope>
    <source>
        <strain evidence="6 7">TBRC 3947</strain>
    </source>
</reference>
<dbReference type="SMART" id="SM00495">
    <property type="entry name" value="ChtBD3"/>
    <property type="match status" value="1"/>
</dbReference>
<keyword evidence="1 4" id="KW-0732">Signal</keyword>
<organism evidence="6 7">
    <name type="scientific">Phytohabitans kaempferiae</name>
    <dbReference type="NCBI Taxonomy" id="1620943"/>
    <lineage>
        <taxon>Bacteria</taxon>
        <taxon>Bacillati</taxon>
        <taxon>Actinomycetota</taxon>
        <taxon>Actinomycetes</taxon>
        <taxon>Micromonosporales</taxon>
        <taxon>Micromonosporaceae</taxon>
    </lineage>
</organism>
<dbReference type="Proteomes" id="UP001589867">
    <property type="component" value="Unassembled WGS sequence"/>
</dbReference>
<sequence length="247" mass="25992">MNLRRKVAALAGGIAAVPLMLVALPSSPASAHGWITSPPSRQDMCATGRVANCGPIQYEPQSVEGPKGQRNCNAGLAQFAVLNDGSRFPATNSGSTVTFNWRLTVAHRTSTWEYWVGSRLLASFSQNNQQPPMTLSHTVSGVPSGRQTVLAIWNIADTPMAFYACVDLQVGGGGNPNPNPTTPPPNPTTPPPNPTTPPPQGGTWAAGTAYAVGARVTYGGRTYQCLQAHTAIAGWEPPNVPALWRAV</sequence>
<dbReference type="CDD" id="cd12214">
    <property type="entry name" value="ChiA1_BD"/>
    <property type="match status" value="1"/>
</dbReference>
<dbReference type="Pfam" id="PF03067">
    <property type="entry name" value="LPMO_10"/>
    <property type="match status" value="1"/>
</dbReference>